<feature type="region of interest" description="Disordered" evidence="1">
    <location>
        <begin position="1"/>
        <end position="32"/>
    </location>
</feature>
<feature type="compositionally biased region" description="Pro residues" evidence="1">
    <location>
        <begin position="171"/>
        <end position="180"/>
    </location>
</feature>
<feature type="compositionally biased region" description="Low complexity" evidence="1">
    <location>
        <begin position="421"/>
        <end position="430"/>
    </location>
</feature>
<gene>
    <name evidence="3" type="ORF">NYPRO_LOCUS11981</name>
</gene>
<accession>A0A811YXN3</accession>
<evidence type="ECO:0000256" key="1">
    <source>
        <dbReference type="SAM" id="MobiDB-lite"/>
    </source>
</evidence>
<dbReference type="InterPro" id="IPR012340">
    <property type="entry name" value="NA-bd_OB-fold"/>
</dbReference>
<feature type="compositionally biased region" description="Basic and acidic residues" evidence="1">
    <location>
        <begin position="444"/>
        <end position="457"/>
    </location>
</feature>
<dbReference type="PANTHER" id="PTHR11544">
    <property type="entry name" value="COLD SHOCK DOMAIN CONTAINING PROTEINS"/>
    <property type="match status" value="1"/>
</dbReference>
<evidence type="ECO:0000259" key="2">
    <source>
        <dbReference type="PROSITE" id="PS51857"/>
    </source>
</evidence>
<dbReference type="Gene3D" id="2.40.50.140">
    <property type="entry name" value="Nucleic acid-binding proteins"/>
    <property type="match status" value="1"/>
</dbReference>
<dbReference type="Pfam" id="PF00313">
    <property type="entry name" value="CSD"/>
    <property type="match status" value="1"/>
</dbReference>
<dbReference type="Proteomes" id="UP000645828">
    <property type="component" value="Unassembled WGS sequence"/>
</dbReference>
<feature type="compositionally biased region" description="Low complexity" evidence="1">
    <location>
        <begin position="333"/>
        <end position="342"/>
    </location>
</feature>
<dbReference type="InterPro" id="IPR002059">
    <property type="entry name" value="CSP_DNA-bd"/>
</dbReference>
<feature type="compositionally biased region" description="Polar residues" evidence="1">
    <location>
        <begin position="22"/>
        <end position="32"/>
    </location>
</feature>
<dbReference type="InterPro" id="IPR011129">
    <property type="entry name" value="CSD"/>
</dbReference>
<feature type="compositionally biased region" description="Basic residues" evidence="1">
    <location>
        <begin position="431"/>
        <end position="443"/>
    </location>
</feature>
<dbReference type="PRINTS" id="PR00050">
    <property type="entry name" value="COLDSHOCK"/>
</dbReference>
<protein>
    <submittedName>
        <fullName evidence="3">(raccoon dog) hypothetical protein</fullName>
    </submittedName>
</protein>
<dbReference type="SMART" id="SM00357">
    <property type="entry name" value="CSP"/>
    <property type="match status" value="1"/>
</dbReference>
<feature type="domain" description="CSD" evidence="2">
    <location>
        <begin position="209"/>
        <end position="278"/>
    </location>
</feature>
<comment type="caution">
    <text evidence="3">The sequence shown here is derived from an EMBL/GenBank/DDBJ whole genome shotgun (WGS) entry which is preliminary data.</text>
</comment>
<organism evidence="3 4">
    <name type="scientific">Nyctereutes procyonoides</name>
    <name type="common">Raccoon dog</name>
    <name type="synonym">Canis procyonoides</name>
    <dbReference type="NCBI Taxonomy" id="34880"/>
    <lineage>
        <taxon>Eukaryota</taxon>
        <taxon>Metazoa</taxon>
        <taxon>Chordata</taxon>
        <taxon>Craniata</taxon>
        <taxon>Vertebrata</taxon>
        <taxon>Euteleostomi</taxon>
        <taxon>Mammalia</taxon>
        <taxon>Eutheria</taxon>
        <taxon>Laurasiatheria</taxon>
        <taxon>Carnivora</taxon>
        <taxon>Caniformia</taxon>
        <taxon>Canidae</taxon>
        <taxon>Nyctereutes</taxon>
    </lineage>
</organism>
<name>A0A811YXN3_NYCPR</name>
<proteinExistence type="predicted"/>
<feature type="region of interest" description="Disordered" evidence="1">
    <location>
        <begin position="98"/>
        <end position="202"/>
    </location>
</feature>
<feature type="compositionally biased region" description="Basic and acidic residues" evidence="1">
    <location>
        <begin position="102"/>
        <end position="128"/>
    </location>
</feature>
<reference evidence="3" key="1">
    <citation type="submission" date="2020-12" db="EMBL/GenBank/DDBJ databases">
        <authorList>
            <consortium name="Molecular Ecology Group"/>
        </authorList>
    </citation>
    <scope>NUCLEOTIDE SEQUENCE</scope>
    <source>
        <strain evidence="3">TBG_1078</strain>
    </source>
</reference>
<dbReference type="PROSITE" id="PS51857">
    <property type="entry name" value="CSD_2"/>
    <property type="match status" value="1"/>
</dbReference>
<keyword evidence="4" id="KW-1185">Reference proteome</keyword>
<dbReference type="AlphaFoldDB" id="A0A811YXN3"/>
<dbReference type="InterPro" id="IPR050181">
    <property type="entry name" value="Cold_shock_domain"/>
</dbReference>
<feature type="region of interest" description="Disordered" evidence="1">
    <location>
        <begin position="316"/>
        <end position="474"/>
    </location>
</feature>
<sequence length="474" mass="51403">MHREPDVGFDPGVQDRALGQRQAPNHCTTQGSPLRIFLKTIVKYKSVKRKKKKDGKHKKEKKFFLCPKPHLRQFTSRLSLFRPKAQQGCEVALEHAFATSSEVERDREREQGADPRDRDRERGAERTPESLSSRPAAAGLGPIAPREEPQPPPPAPVTVTATTSSEAETRQPPPPTPSPAPRAAVQGAAARAASRRGACGGDKQGIAAKVLGTVKWFNVRKGHGLINRTDPKAHVFAHQTAIKKNNPRKCLRGVGGGDTVGFDAVEGEKDAEAANVTGPGGLPGKAVNVPQTVSITDAVHVAGALHAITSRITRIVRVGKRTRDPKGLPKARPSSPGPTTGDGPPPPRLRARPDGRRPQCPNPPVQGEGVGGADKQGAGQQGRPVGHNVYPGYRPRSRRGPPRQRQPGEDGREDDKENQGDDTQGQQPPQRRYRRNCNHRRRRPENPNPREGRETKAADPAAEHWSAPRLSRAG</sequence>
<feature type="compositionally biased region" description="Basic and acidic residues" evidence="1">
    <location>
        <begin position="406"/>
        <end position="419"/>
    </location>
</feature>
<dbReference type="SUPFAM" id="SSF50249">
    <property type="entry name" value="Nucleic acid-binding proteins"/>
    <property type="match status" value="1"/>
</dbReference>
<feature type="compositionally biased region" description="Low complexity" evidence="1">
    <location>
        <begin position="157"/>
        <end position="166"/>
    </location>
</feature>
<dbReference type="EMBL" id="CAJHUB010000709">
    <property type="protein sequence ID" value="CAD7679182.1"/>
    <property type="molecule type" value="Genomic_DNA"/>
</dbReference>
<evidence type="ECO:0000313" key="4">
    <source>
        <dbReference type="Proteomes" id="UP000645828"/>
    </source>
</evidence>
<dbReference type="GO" id="GO:0003676">
    <property type="term" value="F:nucleic acid binding"/>
    <property type="evidence" value="ECO:0007669"/>
    <property type="project" value="InterPro"/>
</dbReference>
<feature type="compositionally biased region" description="Low complexity" evidence="1">
    <location>
        <begin position="181"/>
        <end position="197"/>
    </location>
</feature>
<evidence type="ECO:0000313" key="3">
    <source>
        <dbReference type="EMBL" id="CAD7679182.1"/>
    </source>
</evidence>